<organism evidence="1 2">
    <name type="scientific">Phytophthora cactorum</name>
    <dbReference type="NCBI Taxonomy" id="29920"/>
    <lineage>
        <taxon>Eukaryota</taxon>
        <taxon>Sar</taxon>
        <taxon>Stramenopiles</taxon>
        <taxon>Oomycota</taxon>
        <taxon>Peronosporomycetes</taxon>
        <taxon>Peronosporales</taxon>
        <taxon>Peronosporaceae</taxon>
        <taxon>Phytophthora</taxon>
    </lineage>
</organism>
<evidence type="ECO:0000313" key="1">
    <source>
        <dbReference type="EMBL" id="KAG6949460.1"/>
    </source>
</evidence>
<dbReference type="Proteomes" id="UP000688947">
    <property type="component" value="Unassembled WGS sequence"/>
</dbReference>
<gene>
    <name evidence="1" type="ORF">JG687_00014845</name>
</gene>
<accession>A0A8T1TWJ4</accession>
<sequence>MVTDGCVVTYRCAAMQSIAKSHDGPKRTTSRIRCATRRRIPAAANGGACGSDIRGYRAEVTYQEIAGRRSQITERRTRSPIADR</sequence>
<dbReference type="EMBL" id="JAENGZ010001248">
    <property type="protein sequence ID" value="KAG6949460.1"/>
    <property type="molecule type" value="Genomic_DNA"/>
</dbReference>
<protein>
    <submittedName>
        <fullName evidence="1">Uncharacterized protein</fullName>
    </submittedName>
</protein>
<proteinExistence type="predicted"/>
<reference evidence="1" key="1">
    <citation type="submission" date="2021-01" db="EMBL/GenBank/DDBJ databases">
        <title>Phytophthora aleatoria, a newly-described species from Pinus radiata is distinct from Phytophthora cactorum isolates based on comparative genomics.</title>
        <authorList>
            <person name="Mcdougal R."/>
            <person name="Panda P."/>
            <person name="Williams N."/>
            <person name="Studholme D.J."/>
        </authorList>
    </citation>
    <scope>NUCLEOTIDE SEQUENCE</scope>
    <source>
        <strain evidence="1">NZFS 3830</strain>
    </source>
</reference>
<evidence type="ECO:0000313" key="2">
    <source>
        <dbReference type="Proteomes" id="UP000688947"/>
    </source>
</evidence>
<name>A0A8T1TWJ4_9STRA</name>
<dbReference type="AlphaFoldDB" id="A0A8T1TWJ4"/>
<comment type="caution">
    <text evidence="1">The sequence shown here is derived from an EMBL/GenBank/DDBJ whole genome shotgun (WGS) entry which is preliminary data.</text>
</comment>